<dbReference type="EMBL" id="JAGKQM010000016">
    <property type="protein sequence ID" value="KAH0874336.1"/>
    <property type="molecule type" value="Genomic_DNA"/>
</dbReference>
<evidence type="ECO:0000313" key="4">
    <source>
        <dbReference type="EMBL" id="KAH0874336.1"/>
    </source>
</evidence>
<keyword evidence="5" id="KW-1185">Reference proteome</keyword>
<name>A0ABQ7Z299_BRANA</name>
<accession>A0ABQ7Z299</accession>
<keyword evidence="1" id="KW-0175">Coiled coil</keyword>
<evidence type="ECO:0000256" key="3">
    <source>
        <dbReference type="SAM" id="SignalP"/>
    </source>
</evidence>
<feature type="coiled-coil region" evidence="1">
    <location>
        <begin position="207"/>
        <end position="234"/>
    </location>
</feature>
<organism evidence="4 5">
    <name type="scientific">Brassica napus</name>
    <name type="common">Rape</name>
    <dbReference type="NCBI Taxonomy" id="3708"/>
    <lineage>
        <taxon>Eukaryota</taxon>
        <taxon>Viridiplantae</taxon>
        <taxon>Streptophyta</taxon>
        <taxon>Embryophyta</taxon>
        <taxon>Tracheophyta</taxon>
        <taxon>Spermatophyta</taxon>
        <taxon>Magnoliopsida</taxon>
        <taxon>eudicotyledons</taxon>
        <taxon>Gunneridae</taxon>
        <taxon>Pentapetalae</taxon>
        <taxon>rosids</taxon>
        <taxon>malvids</taxon>
        <taxon>Brassicales</taxon>
        <taxon>Brassicaceae</taxon>
        <taxon>Brassiceae</taxon>
        <taxon>Brassica</taxon>
    </lineage>
</organism>
<evidence type="ECO:0000256" key="2">
    <source>
        <dbReference type="SAM" id="MobiDB-lite"/>
    </source>
</evidence>
<protein>
    <submittedName>
        <fullName evidence="4">Uncharacterized protein</fullName>
    </submittedName>
</protein>
<reference evidence="4 5" key="1">
    <citation type="submission" date="2021-05" db="EMBL/GenBank/DDBJ databases">
        <title>Genome Assembly of Synthetic Allotetraploid Brassica napus Reveals Homoeologous Exchanges between Subgenomes.</title>
        <authorList>
            <person name="Davis J.T."/>
        </authorList>
    </citation>
    <scope>NUCLEOTIDE SEQUENCE [LARGE SCALE GENOMIC DNA]</scope>
    <source>
        <strain evidence="5">cv. Da-Ae</strain>
        <tissue evidence="4">Seedling</tissue>
    </source>
</reference>
<comment type="caution">
    <text evidence="4">The sequence shown here is derived from an EMBL/GenBank/DDBJ whole genome shotgun (WGS) entry which is preliminary data.</text>
</comment>
<evidence type="ECO:0000313" key="5">
    <source>
        <dbReference type="Proteomes" id="UP000824890"/>
    </source>
</evidence>
<dbReference type="Proteomes" id="UP000824890">
    <property type="component" value="Unassembled WGS sequence"/>
</dbReference>
<feature type="signal peptide" evidence="3">
    <location>
        <begin position="1"/>
        <end position="18"/>
    </location>
</feature>
<sequence length="326" mass="36051">MPMCCLILLNMFCSGAREKEPLPDRPDESSEVGSLPVSVAVPAGGVQRALNASTSYVGDRALNNEVASPINQPRCRAHEEINSASSNSPSSALPPPLRALGEGFSYDDEVPILENPEGLALIWHKIREKRCELPPLDDLRERDAYVPMAVANAKAMEASNEYAALMEKHLADFPSKEEVGGHLLMIQQLRGELETVRVTEQQREVEVEGLKGELVATEAEKVALQTDLDLMKEKHRREIEGCKATTLKERSLARRSLTQEYDVVVQARIEALTEYNEGGFELEEELVRLKDREISLDLDYGVASVSDPSLSRLDLPEVSGDSVDQE</sequence>
<gene>
    <name evidence="4" type="ORF">HID58_071698</name>
</gene>
<feature type="region of interest" description="Disordered" evidence="2">
    <location>
        <begin position="306"/>
        <end position="326"/>
    </location>
</feature>
<evidence type="ECO:0000256" key="1">
    <source>
        <dbReference type="SAM" id="Coils"/>
    </source>
</evidence>
<keyword evidence="3" id="KW-0732">Signal</keyword>
<feature type="chain" id="PRO_5046071425" evidence="3">
    <location>
        <begin position="19"/>
        <end position="326"/>
    </location>
</feature>
<proteinExistence type="predicted"/>